<protein>
    <recommendedName>
        <fullName evidence="4">LPP20 lipoprotein</fullName>
    </recommendedName>
</protein>
<proteinExistence type="predicted"/>
<gene>
    <name evidence="2" type="ORF">H9804_11060</name>
</gene>
<dbReference type="AlphaFoldDB" id="A0A9D2GWI5"/>
<reference evidence="2" key="1">
    <citation type="journal article" date="2021" name="PeerJ">
        <title>Extensive microbial diversity within the chicken gut microbiome revealed by metagenomics and culture.</title>
        <authorList>
            <person name="Gilroy R."/>
            <person name="Ravi A."/>
            <person name="Getino M."/>
            <person name="Pursley I."/>
            <person name="Horton D.L."/>
            <person name="Alikhan N.F."/>
            <person name="Baker D."/>
            <person name="Gharbi K."/>
            <person name="Hall N."/>
            <person name="Watson M."/>
            <person name="Adriaenssens E.M."/>
            <person name="Foster-Nyarko E."/>
            <person name="Jarju S."/>
            <person name="Secka A."/>
            <person name="Antonio M."/>
            <person name="Oren A."/>
            <person name="Chaudhuri R.R."/>
            <person name="La Ragione R."/>
            <person name="Hildebrand F."/>
            <person name="Pallen M.J."/>
        </authorList>
    </citation>
    <scope>NUCLEOTIDE SEQUENCE</scope>
    <source>
        <strain evidence="2">ChiW4-1371</strain>
    </source>
</reference>
<evidence type="ECO:0000256" key="1">
    <source>
        <dbReference type="SAM" id="SignalP"/>
    </source>
</evidence>
<comment type="caution">
    <text evidence="2">The sequence shown here is derived from an EMBL/GenBank/DDBJ whole genome shotgun (WGS) entry which is preliminary data.</text>
</comment>
<reference evidence="2" key="2">
    <citation type="submission" date="2021-04" db="EMBL/GenBank/DDBJ databases">
        <authorList>
            <person name="Gilroy R."/>
        </authorList>
    </citation>
    <scope>NUCLEOTIDE SEQUENCE</scope>
    <source>
        <strain evidence="2">ChiW4-1371</strain>
    </source>
</reference>
<evidence type="ECO:0000313" key="3">
    <source>
        <dbReference type="Proteomes" id="UP000824176"/>
    </source>
</evidence>
<dbReference type="Proteomes" id="UP000824176">
    <property type="component" value="Unassembled WGS sequence"/>
</dbReference>
<keyword evidence="1" id="KW-0732">Signal</keyword>
<sequence length="366" mass="39889">MRAALIFIIIIFSYISVFAAQEANGSAEVEYKGFSPKTDLKQEARKQAIEKAIDTYIKKDMGTGYRKLYNANKENINLQDYVIKTVTISENTDKNLKLYSITVRVEIDDETLSDDLNAFNEVTADERGYVAALFVSREIESVKQFADKVNVKKSAQYSQTQQAAAEAGIYEDENYAAGAVSAQAKGSISEEVTAEGSVESKSNVYTYRLRKDSVFPETFKSEAGNKGFVVTKYDDILNNCSQVNNVDAVWKEINTALVENPQPKGSLRKLLINCAKELSATYAVIGTVDTGKAERSTSTGNYVITATVTGTLIDLKGALPKDIVSGKPVTYKGSGSNELEASTNAIQKAAEEFADYMMGQIGAAGL</sequence>
<organism evidence="2 3">
    <name type="scientific">Candidatus Mucispirillum faecigallinarum</name>
    <dbReference type="NCBI Taxonomy" id="2838699"/>
    <lineage>
        <taxon>Bacteria</taxon>
        <taxon>Pseudomonadati</taxon>
        <taxon>Deferribacterota</taxon>
        <taxon>Deferribacteres</taxon>
        <taxon>Deferribacterales</taxon>
        <taxon>Mucispirillaceae</taxon>
        <taxon>Mucispirillum</taxon>
    </lineage>
</organism>
<name>A0A9D2GWI5_9BACT</name>
<feature type="signal peptide" evidence="1">
    <location>
        <begin position="1"/>
        <end position="19"/>
    </location>
</feature>
<evidence type="ECO:0008006" key="4">
    <source>
        <dbReference type="Google" id="ProtNLM"/>
    </source>
</evidence>
<dbReference type="EMBL" id="DXAQ01000166">
    <property type="protein sequence ID" value="HIZ90474.1"/>
    <property type="molecule type" value="Genomic_DNA"/>
</dbReference>
<feature type="chain" id="PRO_5039278974" description="LPP20 lipoprotein" evidence="1">
    <location>
        <begin position="20"/>
        <end position="366"/>
    </location>
</feature>
<evidence type="ECO:0000313" key="2">
    <source>
        <dbReference type="EMBL" id="HIZ90474.1"/>
    </source>
</evidence>
<accession>A0A9D2GWI5</accession>